<dbReference type="EMBL" id="JRYR02000001">
    <property type="protein sequence ID" value="OHX66129.1"/>
    <property type="molecule type" value="Genomic_DNA"/>
</dbReference>
<sequence>MTEKEYELIDELYFVTAYDQLQKELEWAGTDILSILKECIKNEWVRCYSAPDVEIENSNLDLDNNYTKYLYLASKKGLLKHNTL</sequence>
<dbReference type="RefSeq" id="WP_044218559.1">
    <property type="nucleotide sequence ID" value="NZ_JRYR02000001.1"/>
</dbReference>
<organism evidence="1 2">
    <name type="scientific">Flammeovirga pacifica</name>
    <dbReference type="NCBI Taxonomy" id="915059"/>
    <lineage>
        <taxon>Bacteria</taxon>
        <taxon>Pseudomonadati</taxon>
        <taxon>Bacteroidota</taxon>
        <taxon>Cytophagia</taxon>
        <taxon>Cytophagales</taxon>
        <taxon>Flammeovirgaceae</taxon>
        <taxon>Flammeovirga</taxon>
    </lineage>
</organism>
<reference evidence="1 2" key="1">
    <citation type="journal article" date="2012" name="Int. J. Syst. Evol. Microbiol.">
        <title>Flammeovirga pacifica sp. nov., isolated from deep-sea sediment.</title>
        <authorList>
            <person name="Xu H."/>
            <person name="Fu Y."/>
            <person name="Yang N."/>
            <person name="Ding Z."/>
            <person name="Lai Q."/>
            <person name="Zeng R."/>
        </authorList>
    </citation>
    <scope>NUCLEOTIDE SEQUENCE [LARGE SCALE GENOMIC DNA]</scope>
    <source>
        <strain evidence="2">DSM 24597 / LMG 26175 / WPAGA1</strain>
    </source>
</reference>
<dbReference type="STRING" id="915059.NH26_07085"/>
<keyword evidence="2" id="KW-1185">Reference proteome</keyword>
<proteinExistence type="predicted"/>
<protein>
    <submittedName>
        <fullName evidence="1">Uncharacterized protein</fullName>
    </submittedName>
</protein>
<dbReference type="Proteomes" id="UP000179797">
    <property type="component" value="Unassembled WGS sequence"/>
</dbReference>
<evidence type="ECO:0000313" key="2">
    <source>
        <dbReference type="Proteomes" id="UP000179797"/>
    </source>
</evidence>
<comment type="caution">
    <text evidence="1">The sequence shown here is derived from an EMBL/GenBank/DDBJ whole genome shotgun (WGS) entry which is preliminary data.</text>
</comment>
<accession>A0A1S1YYP1</accession>
<gene>
    <name evidence="1" type="ORF">NH26_07085</name>
</gene>
<name>A0A1S1YYP1_FLAPC</name>
<dbReference type="OrthoDB" id="981781at2"/>
<dbReference type="AlphaFoldDB" id="A0A1S1YYP1"/>
<evidence type="ECO:0000313" key="1">
    <source>
        <dbReference type="EMBL" id="OHX66129.1"/>
    </source>
</evidence>